<protein>
    <submittedName>
        <fullName evidence="2">DUF171 family protein</fullName>
    </submittedName>
</protein>
<proteinExistence type="predicted"/>
<evidence type="ECO:0000313" key="2">
    <source>
        <dbReference type="EMBL" id="CCC41012.1"/>
    </source>
</evidence>
<dbReference type="RefSeq" id="WP_014556487.1">
    <property type="nucleotide sequence ID" value="NC_017459.1"/>
</dbReference>
<dbReference type="Gene3D" id="3.40.1280.10">
    <property type="match status" value="1"/>
</dbReference>
<dbReference type="SUPFAM" id="SSF75217">
    <property type="entry name" value="alpha/beta knot"/>
    <property type="match status" value="1"/>
</dbReference>
<dbReference type="GeneID" id="12448033"/>
<dbReference type="HOGENOM" id="CLU_017233_1_0_2"/>
<dbReference type="EMBL" id="FR746099">
    <property type="protein sequence ID" value="CCC41012.1"/>
    <property type="molecule type" value="Genomic_DNA"/>
</dbReference>
<dbReference type="AlphaFoldDB" id="G0LJS8"/>
<accession>G0LJS8</accession>
<dbReference type="PANTHER" id="PTHR12150:SF13">
    <property type="entry name" value="METHYLTRANSFERASE C9ORF114-RELATED"/>
    <property type="match status" value="1"/>
</dbReference>
<name>G0LJS8_HALWC</name>
<dbReference type="InterPro" id="IPR029026">
    <property type="entry name" value="tRNA_m1G_MTases_N"/>
</dbReference>
<dbReference type="Gene3D" id="2.40.50.140">
    <property type="entry name" value="Nucleic acid-binding proteins"/>
    <property type="match status" value="1"/>
</dbReference>
<dbReference type="InterPro" id="IPR003750">
    <property type="entry name" value="Put_MeTrfase-C9orf114-like"/>
</dbReference>
<gene>
    <name evidence="2" type="ordered locus">Hqrw_3231</name>
</gene>
<reference evidence="2 3" key="1">
    <citation type="journal article" date="2011" name="PLoS ONE">
        <title>Haloquadratum walsbyi: limited diversity in a global pond.</title>
        <authorList>
            <person name="Dyall-Smith M."/>
            <person name="Pfeiffer F."/>
            <person name="Klee K."/>
            <person name="Palm P."/>
            <person name="Gross K."/>
            <person name="Schuster S.C."/>
            <person name="Rampp M."/>
            <person name="Oesterhelt D."/>
        </authorList>
    </citation>
    <scope>NUCLEOTIDE SEQUENCE [LARGE SCALE GENOMIC DNA]</scope>
    <source>
        <strain evidence="3">DSM 16854 / JCM 12705 / C23</strain>
    </source>
</reference>
<sequence length="303" mass="32651">MTLSVLIPSSVVREAEDKREATRKLGYIARSATVFRVDHLIVFPDRGGERRLGGEFVETVLRYAATPPHLRKKIWGRRDELEYVGVLPPLRVSSTTGSESTDSGSLTQGIVTEVGPDDRVRVNCELQHPVSLHVPESVSVREGTRVAIRISSREPVRARIVDTPLSGFDVSCLDLVDALEHAAAGITVATSRHGDTVTTGRLPELAARVNRAGATIAFGAPGRGLPVILGDDNAPDSQTQTDEKTVSPTNVDTTGDNTASEVVEPNIDPGFDLWLNTIPQQGSEVVRTEEAMFASLALLTITE</sequence>
<dbReference type="InterPro" id="IPR029028">
    <property type="entry name" value="Alpha/beta_knot_MTases"/>
</dbReference>
<organism evidence="2 3">
    <name type="scientific">Haloquadratum walsbyi (strain DSM 16854 / JCM 12705 / C23)</name>
    <dbReference type="NCBI Taxonomy" id="768065"/>
    <lineage>
        <taxon>Archaea</taxon>
        <taxon>Methanobacteriati</taxon>
        <taxon>Methanobacteriota</taxon>
        <taxon>Stenosarchaea group</taxon>
        <taxon>Halobacteria</taxon>
        <taxon>Halobacteriales</taxon>
        <taxon>Haloferacaceae</taxon>
        <taxon>Haloquadratum</taxon>
    </lineage>
</organism>
<evidence type="ECO:0000313" key="3">
    <source>
        <dbReference type="Proteomes" id="UP000007954"/>
    </source>
</evidence>
<evidence type="ECO:0000256" key="1">
    <source>
        <dbReference type="SAM" id="MobiDB-lite"/>
    </source>
</evidence>
<dbReference type="PANTHER" id="PTHR12150">
    <property type="entry name" value="CLASS IV SAM-BINDING METHYLTRANSFERASE-RELATED"/>
    <property type="match status" value="1"/>
</dbReference>
<feature type="region of interest" description="Disordered" evidence="1">
    <location>
        <begin position="231"/>
        <end position="256"/>
    </location>
</feature>
<dbReference type="OrthoDB" id="4144at2157"/>
<feature type="compositionally biased region" description="Polar residues" evidence="1">
    <location>
        <begin position="235"/>
        <end position="256"/>
    </location>
</feature>
<dbReference type="Pfam" id="PF02598">
    <property type="entry name" value="Methyltrn_RNA_3"/>
    <property type="match status" value="1"/>
</dbReference>
<dbReference type="Proteomes" id="UP000007954">
    <property type="component" value="Chromosome"/>
</dbReference>
<dbReference type="KEGG" id="hwc:Hqrw_3231"/>
<dbReference type="CDD" id="cd18086">
    <property type="entry name" value="HsC9orf114-like"/>
    <property type="match status" value="1"/>
</dbReference>
<dbReference type="InterPro" id="IPR012340">
    <property type="entry name" value="NA-bd_OB-fold"/>
</dbReference>